<accession>A0A9X4AM47</accession>
<reference evidence="2" key="1">
    <citation type="submission" date="2022-06" db="EMBL/GenBank/DDBJ databases">
        <title>Aquibacillus sp. a new bacterium isolated from soil saline samples.</title>
        <authorList>
            <person name="Galisteo C."/>
            <person name="De La Haba R."/>
            <person name="Sanchez-Porro C."/>
            <person name="Ventosa A."/>
        </authorList>
    </citation>
    <scope>NUCLEOTIDE SEQUENCE</scope>
    <source>
        <strain evidence="2">3ASR75-11</strain>
    </source>
</reference>
<dbReference type="Proteomes" id="UP001145050">
    <property type="component" value="Unassembled WGS sequence"/>
</dbReference>
<feature type="transmembrane region" description="Helical" evidence="1">
    <location>
        <begin position="12"/>
        <end position="34"/>
    </location>
</feature>
<evidence type="ECO:0000256" key="1">
    <source>
        <dbReference type="SAM" id="Phobius"/>
    </source>
</evidence>
<dbReference type="EMBL" id="JAMQKB010000006">
    <property type="protein sequence ID" value="MDC3424449.1"/>
    <property type="molecule type" value="Genomic_DNA"/>
</dbReference>
<feature type="transmembrane region" description="Helical" evidence="1">
    <location>
        <begin position="225"/>
        <end position="247"/>
    </location>
</feature>
<evidence type="ECO:0000313" key="2">
    <source>
        <dbReference type="EMBL" id="MDC3424449.1"/>
    </source>
</evidence>
<dbReference type="RefSeq" id="WP_272436255.1">
    <property type="nucleotide sequence ID" value="NZ_JAMQKB010000006.1"/>
</dbReference>
<proteinExistence type="predicted"/>
<dbReference type="AlphaFoldDB" id="A0A9X4AM47"/>
<keyword evidence="3" id="KW-1185">Reference proteome</keyword>
<keyword evidence="1" id="KW-0812">Transmembrane</keyword>
<name>A0A9X4AM47_9BACI</name>
<feature type="transmembrane region" description="Helical" evidence="1">
    <location>
        <begin position="179"/>
        <end position="198"/>
    </location>
</feature>
<evidence type="ECO:0000313" key="3">
    <source>
        <dbReference type="Proteomes" id="UP001145050"/>
    </source>
</evidence>
<keyword evidence="1" id="KW-0472">Membrane</keyword>
<protein>
    <submittedName>
        <fullName evidence="2">Uncharacterized protein</fullName>
    </submittedName>
</protein>
<feature type="transmembrane region" description="Helical" evidence="1">
    <location>
        <begin position="153"/>
        <end position="172"/>
    </location>
</feature>
<organism evidence="2 3">
    <name type="scientific">Terrihalobacillus insolitus</name>
    <dbReference type="NCBI Taxonomy" id="2950438"/>
    <lineage>
        <taxon>Bacteria</taxon>
        <taxon>Bacillati</taxon>
        <taxon>Bacillota</taxon>
        <taxon>Bacilli</taxon>
        <taxon>Bacillales</taxon>
        <taxon>Bacillaceae</taxon>
        <taxon>Terrihalobacillus</taxon>
    </lineage>
</organism>
<feature type="transmembrane region" description="Helical" evidence="1">
    <location>
        <begin position="54"/>
        <end position="77"/>
    </location>
</feature>
<feature type="transmembrane region" description="Helical" evidence="1">
    <location>
        <begin position="98"/>
        <end position="126"/>
    </location>
</feature>
<comment type="caution">
    <text evidence="2">The sequence shown here is derived from an EMBL/GenBank/DDBJ whole genome shotgun (WGS) entry which is preliminary data.</text>
</comment>
<gene>
    <name evidence="2" type="ORF">NC797_07995</name>
</gene>
<keyword evidence="1" id="KW-1133">Transmembrane helix</keyword>
<sequence>MKRRAFTMSSLQVFSSPAFYLSIIGVTGLSFISIWERISASEVGLTVSYSLDIFVGLTMLKKLVVLFAALPYAASFCSDWKFQYIKPVVIRTGLNKYVWSKVFTCFLSGFLTVFIGLIIFITILAFKMPLISYENLDTSIFPPFGPLALDLPILYLLAKIFVFSLAAALWTVVGLTISAFIPIHFVAVAAPVIASYILEELTMSLPKWLNLYLLTRSANVIQQGALVSFTYFIFIFILFSVLAGMLFSYQVRRRIRNEVV</sequence>